<dbReference type="PANTHER" id="PTHR37610">
    <property type="entry name" value="CCHC-TYPE DOMAIN-CONTAINING PROTEIN"/>
    <property type="match status" value="1"/>
</dbReference>
<feature type="region of interest" description="Disordered" evidence="1">
    <location>
        <begin position="231"/>
        <end position="289"/>
    </location>
</feature>
<comment type="caution">
    <text evidence="4">The sequence shown here is derived from an EMBL/GenBank/DDBJ whole genome shotgun (WGS) entry which is preliminary data.</text>
</comment>
<gene>
    <name evidence="4" type="ORF">F3Y22_tig00110988pilonHSYRG00245</name>
</gene>
<feature type="compositionally biased region" description="Basic and acidic residues" evidence="1">
    <location>
        <begin position="273"/>
        <end position="283"/>
    </location>
</feature>
<dbReference type="Pfam" id="PF07727">
    <property type="entry name" value="RVT_2"/>
    <property type="match status" value="1"/>
</dbReference>
<evidence type="ECO:0000259" key="2">
    <source>
        <dbReference type="Pfam" id="PF07727"/>
    </source>
</evidence>
<protein>
    <recommendedName>
        <fullName evidence="6">Retrotransposon Copia-like N-terminal domain-containing protein</fullName>
    </recommendedName>
</protein>
<organism evidence="4 5">
    <name type="scientific">Hibiscus syriacus</name>
    <name type="common">Rose of Sharon</name>
    <dbReference type="NCBI Taxonomy" id="106335"/>
    <lineage>
        <taxon>Eukaryota</taxon>
        <taxon>Viridiplantae</taxon>
        <taxon>Streptophyta</taxon>
        <taxon>Embryophyta</taxon>
        <taxon>Tracheophyta</taxon>
        <taxon>Spermatophyta</taxon>
        <taxon>Magnoliopsida</taxon>
        <taxon>eudicotyledons</taxon>
        <taxon>Gunneridae</taxon>
        <taxon>Pentapetalae</taxon>
        <taxon>rosids</taxon>
        <taxon>malvids</taxon>
        <taxon>Malvales</taxon>
        <taxon>Malvaceae</taxon>
        <taxon>Malvoideae</taxon>
        <taxon>Hibiscus</taxon>
    </lineage>
</organism>
<evidence type="ECO:0000313" key="4">
    <source>
        <dbReference type="EMBL" id="KAE8688286.1"/>
    </source>
</evidence>
<feature type="domain" description="Reverse transcriptase Ty1/copia-type" evidence="2">
    <location>
        <begin position="323"/>
        <end position="385"/>
    </location>
</feature>
<dbReference type="InterPro" id="IPR013103">
    <property type="entry name" value="RVT_2"/>
</dbReference>
<evidence type="ECO:0008006" key="6">
    <source>
        <dbReference type="Google" id="ProtNLM"/>
    </source>
</evidence>
<evidence type="ECO:0000256" key="1">
    <source>
        <dbReference type="SAM" id="MobiDB-lite"/>
    </source>
</evidence>
<feature type="compositionally biased region" description="Polar residues" evidence="1">
    <location>
        <begin position="255"/>
        <end position="268"/>
    </location>
</feature>
<proteinExistence type="predicted"/>
<reference evidence="4" key="1">
    <citation type="submission" date="2019-09" db="EMBL/GenBank/DDBJ databases">
        <title>Draft genome information of white flower Hibiscus syriacus.</title>
        <authorList>
            <person name="Kim Y.-M."/>
        </authorList>
    </citation>
    <scope>NUCLEOTIDE SEQUENCE [LARGE SCALE GENOMIC DNA]</scope>
    <source>
        <strain evidence="4">YM2019G1</strain>
    </source>
</reference>
<dbReference type="Proteomes" id="UP000436088">
    <property type="component" value="Unassembled WGS sequence"/>
</dbReference>
<evidence type="ECO:0000259" key="3">
    <source>
        <dbReference type="Pfam" id="PF14244"/>
    </source>
</evidence>
<dbReference type="PANTHER" id="PTHR37610:SF97">
    <property type="entry name" value="RETROTRANSPOSON GAG DOMAIN-CONTAINING PROTEIN"/>
    <property type="match status" value="1"/>
</dbReference>
<dbReference type="EMBL" id="VEPZ02001191">
    <property type="protein sequence ID" value="KAE8688286.1"/>
    <property type="molecule type" value="Genomic_DNA"/>
</dbReference>
<dbReference type="InterPro" id="IPR029472">
    <property type="entry name" value="Copia-like_N"/>
</dbReference>
<keyword evidence="5" id="KW-1185">Reference proteome</keyword>
<sequence length="386" mass="42769">MAESLNDNFDNGANPYYLHQSDNPSMILVSQLLSNDNFHSWKRSMMIALSAKNKLGFIDGSFQAPDSSMQGSSTVTEAFTSEQYQQLIAMLTSQLQTVSSLDIPTTSINTAMQGTVRFSSDLVLHDVLFILDFRFNLFSDLHQVIGKGEPVQGLYLLQMSSFKPNISCNSVSSALSSDLHNRLGHPSLHVMHLFKDVLSLKNSQQDKFSTRALPAVLLGYTLGVKGYRDSLGPTDSTDGVSLGPTDSNDDASPGPTDSNNDASPGPTDSNDDASLHIDHDSVPVRRSSRTIQKPSYLQQYYSVKYPTWRNAMDDELRAMENLDTWTIVPLPDGKNDVDCKWVYRVKYNADGLVDHFKSQLVAKGFIQVEGTDYMDTFSPVVKMTSF</sequence>
<dbReference type="AlphaFoldDB" id="A0A6A2Z9S9"/>
<name>A0A6A2Z9S9_HIBSY</name>
<feature type="domain" description="Retrotransposon Copia-like N-terminal" evidence="3">
    <location>
        <begin position="19"/>
        <end position="66"/>
    </location>
</feature>
<accession>A0A6A2Z9S9</accession>
<evidence type="ECO:0000313" key="5">
    <source>
        <dbReference type="Proteomes" id="UP000436088"/>
    </source>
</evidence>
<dbReference type="Pfam" id="PF14244">
    <property type="entry name" value="Retrotran_gag_3"/>
    <property type="match status" value="1"/>
</dbReference>